<sequence>MNVREAYKILRDKGIKITPQRQALLELFADEKSYTAREIAEKLRRYYPGFSYDTVYRNLKLYCRCGILTETMAPDGVARFSLNTGQHRHYFTCLACGEKVALESCPIEENKFNLPGKVGTITYHRIELFGKCAACEEGKK</sequence>
<evidence type="ECO:0000256" key="2">
    <source>
        <dbReference type="ARBA" id="ARBA00007957"/>
    </source>
</evidence>
<dbReference type="CDD" id="cd07153">
    <property type="entry name" value="Fur_like"/>
    <property type="match status" value="1"/>
</dbReference>
<dbReference type="Gene3D" id="1.10.10.10">
    <property type="entry name" value="Winged helix-like DNA-binding domain superfamily/Winged helix DNA-binding domain"/>
    <property type="match status" value="1"/>
</dbReference>
<evidence type="ECO:0000313" key="12">
    <source>
        <dbReference type="Proteomes" id="UP000187338"/>
    </source>
</evidence>
<accession>A0A1L8D5T2</accession>
<dbReference type="GO" id="GO:1900376">
    <property type="term" value="P:regulation of secondary metabolite biosynthetic process"/>
    <property type="evidence" value="ECO:0007669"/>
    <property type="project" value="TreeGrafter"/>
</dbReference>
<dbReference type="GO" id="GO:0000976">
    <property type="term" value="F:transcription cis-regulatory region binding"/>
    <property type="evidence" value="ECO:0007669"/>
    <property type="project" value="TreeGrafter"/>
</dbReference>
<name>A0A1L8D5T2_9THEO</name>
<dbReference type="InterPro" id="IPR043135">
    <property type="entry name" value="Fur_C"/>
</dbReference>
<feature type="binding site" evidence="9">
    <location>
        <position position="132"/>
    </location>
    <ligand>
        <name>Zn(2+)</name>
        <dbReference type="ChEBI" id="CHEBI:29105"/>
    </ligand>
</feature>
<evidence type="ECO:0000256" key="4">
    <source>
        <dbReference type="ARBA" id="ARBA00022491"/>
    </source>
</evidence>
<dbReference type="STRING" id="661089.ciss_24760"/>
<reference evidence="12" key="1">
    <citation type="submission" date="2016-12" db="EMBL/GenBank/DDBJ databases">
        <title>Draft Genome Sequences od Carboxydothermus pertinax and islandicus, Hydrogenogenic Carboxydotrophic Bacteria.</title>
        <authorList>
            <person name="Fukuyama Y."/>
            <person name="Ohmae K."/>
            <person name="Yoneda Y."/>
            <person name="Yoshida T."/>
            <person name="Sako Y."/>
        </authorList>
    </citation>
    <scope>NUCLEOTIDE SEQUENCE [LARGE SCALE GENOMIC DNA]</scope>
    <source>
        <strain evidence="12">SET</strain>
    </source>
</reference>
<dbReference type="InterPro" id="IPR036388">
    <property type="entry name" value="WH-like_DNA-bd_sf"/>
</dbReference>
<evidence type="ECO:0000256" key="3">
    <source>
        <dbReference type="ARBA" id="ARBA00022490"/>
    </source>
</evidence>
<dbReference type="InterPro" id="IPR036390">
    <property type="entry name" value="WH_DNA-bd_sf"/>
</dbReference>
<dbReference type="Pfam" id="PF01475">
    <property type="entry name" value="FUR"/>
    <property type="match status" value="1"/>
</dbReference>
<dbReference type="EMBL" id="BDJL01000142">
    <property type="protein sequence ID" value="GAV26543.1"/>
    <property type="molecule type" value="Genomic_DNA"/>
</dbReference>
<keyword evidence="5 9" id="KW-0862">Zinc</keyword>
<protein>
    <submittedName>
        <fullName evidence="11">Transcriptional repressor</fullName>
    </submittedName>
</protein>
<keyword evidence="4" id="KW-0678">Repressor</keyword>
<dbReference type="AlphaFoldDB" id="A0A1L8D5T2"/>
<feature type="binding site" evidence="9">
    <location>
        <position position="93"/>
    </location>
    <ligand>
        <name>Zn(2+)</name>
        <dbReference type="ChEBI" id="CHEBI:29105"/>
    </ligand>
</feature>
<feature type="binding site" evidence="10">
    <location>
        <position position="124"/>
    </location>
    <ligand>
        <name>Fe cation</name>
        <dbReference type="ChEBI" id="CHEBI:24875"/>
    </ligand>
</feature>
<dbReference type="GO" id="GO:0045892">
    <property type="term" value="P:negative regulation of DNA-templated transcription"/>
    <property type="evidence" value="ECO:0007669"/>
    <property type="project" value="TreeGrafter"/>
</dbReference>
<evidence type="ECO:0000256" key="7">
    <source>
        <dbReference type="ARBA" id="ARBA00023125"/>
    </source>
</evidence>
<feature type="binding site" evidence="9">
    <location>
        <position position="96"/>
    </location>
    <ligand>
        <name>Zn(2+)</name>
        <dbReference type="ChEBI" id="CHEBI:29105"/>
    </ligand>
</feature>
<keyword evidence="12" id="KW-1185">Reference proteome</keyword>
<evidence type="ECO:0000256" key="1">
    <source>
        <dbReference type="ARBA" id="ARBA00004496"/>
    </source>
</evidence>
<dbReference type="Proteomes" id="UP000187338">
    <property type="component" value="Unassembled WGS sequence"/>
</dbReference>
<keyword evidence="10" id="KW-0408">Iron</keyword>
<dbReference type="Gene3D" id="3.30.1490.190">
    <property type="match status" value="1"/>
</dbReference>
<proteinExistence type="inferred from homology"/>
<evidence type="ECO:0000256" key="5">
    <source>
        <dbReference type="ARBA" id="ARBA00022833"/>
    </source>
</evidence>
<keyword evidence="6" id="KW-0805">Transcription regulation</keyword>
<keyword evidence="8" id="KW-0804">Transcription</keyword>
<feature type="binding site" evidence="9">
    <location>
        <position position="135"/>
    </location>
    <ligand>
        <name>Zn(2+)</name>
        <dbReference type="ChEBI" id="CHEBI:29105"/>
    </ligand>
</feature>
<evidence type="ECO:0000256" key="6">
    <source>
        <dbReference type="ARBA" id="ARBA00023015"/>
    </source>
</evidence>
<keyword evidence="3" id="KW-0963">Cytoplasm</keyword>
<organism evidence="11 12">
    <name type="scientific">Carboxydothermus islandicus</name>
    <dbReference type="NCBI Taxonomy" id="661089"/>
    <lineage>
        <taxon>Bacteria</taxon>
        <taxon>Bacillati</taxon>
        <taxon>Bacillota</taxon>
        <taxon>Clostridia</taxon>
        <taxon>Thermoanaerobacterales</taxon>
        <taxon>Thermoanaerobacteraceae</taxon>
        <taxon>Carboxydothermus</taxon>
    </lineage>
</organism>
<comment type="caution">
    <text evidence="11">The sequence shown here is derived from an EMBL/GenBank/DDBJ whole genome shotgun (WGS) entry which is preliminary data.</text>
</comment>
<evidence type="ECO:0000256" key="10">
    <source>
        <dbReference type="PIRSR" id="PIRSR602481-2"/>
    </source>
</evidence>
<dbReference type="GO" id="GO:0008270">
    <property type="term" value="F:zinc ion binding"/>
    <property type="evidence" value="ECO:0007669"/>
    <property type="project" value="TreeGrafter"/>
</dbReference>
<dbReference type="GO" id="GO:0005737">
    <property type="term" value="C:cytoplasm"/>
    <property type="evidence" value="ECO:0007669"/>
    <property type="project" value="UniProtKB-SubCell"/>
</dbReference>
<feature type="binding site" evidence="10">
    <location>
        <position position="108"/>
    </location>
    <ligand>
        <name>Fe cation</name>
        <dbReference type="ChEBI" id="CHEBI:24875"/>
    </ligand>
</feature>
<dbReference type="RefSeq" id="WP_075866695.1">
    <property type="nucleotide sequence ID" value="NZ_BDJL01000142.1"/>
</dbReference>
<dbReference type="GO" id="GO:0003700">
    <property type="term" value="F:DNA-binding transcription factor activity"/>
    <property type="evidence" value="ECO:0007669"/>
    <property type="project" value="InterPro"/>
</dbReference>
<dbReference type="OrthoDB" id="8659436at2"/>
<evidence type="ECO:0000313" key="11">
    <source>
        <dbReference type="EMBL" id="GAV26543.1"/>
    </source>
</evidence>
<comment type="subcellular location">
    <subcellularLocation>
        <location evidence="1">Cytoplasm</location>
    </subcellularLocation>
</comment>
<keyword evidence="9" id="KW-0479">Metal-binding</keyword>
<evidence type="ECO:0000256" key="9">
    <source>
        <dbReference type="PIRSR" id="PIRSR602481-1"/>
    </source>
</evidence>
<feature type="binding site" evidence="10">
    <location>
        <position position="87"/>
    </location>
    <ligand>
        <name>Fe cation</name>
        <dbReference type="ChEBI" id="CHEBI:24875"/>
    </ligand>
</feature>
<dbReference type="PANTHER" id="PTHR33202">
    <property type="entry name" value="ZINC UPTAKE REGULATION PROTEIN"/>
    <property type="match status" value="1"/>
</dbReference>
<comment type="similarity">
    <text evidence="2">Belongs to the Fur family.</text>
</comment>
<dbReference type="PANTHER" id="PTHR33202:SF1">
    <property type="entry name" value="FERRIC UPTAKE REGULATION PROTEIN"/>
    <property type="match status" value="1"/>
</dbReference>
<gene>
    <name evidence="11" type="ORF">ciss_24760</name>
</gene>
<dbReference type="InterPro" id="IPR002481">
    <property type="entry name" value="FUR"/>
</dbReference>
<keyword evidence="7" id="KW-0238">DNA-binding</keyword>
<comment type="cofactor">
    <cofactor evidence="9">
        <name>Zn(2+)</name>
        <dbReference type="ChEBI" id="CHEBI:29105"/>
    </cofactor>
    <text evidence="9">Binds 1 zinc ion per subunit.</text>
</comment>
<evidence type="ECO:0000256" key="8">
    <source>
        <dbReference type="ARBA" id="ARBA00023163"/>
    </source>
</evidence>
<dbReference type="SUPFAM" id="SSF46785">
    <property type="entry name" value="Winged helix' DNA-binding domain"/>
    <property type="match status" value="1"/>
</dbReference>
<comment type="cofactor">
    <cofactor evidence="10">
        <name>Mn(2+)</name>
        <dbReference type="ChEBI" id="CHEBI:29035"/>
    </cofactor>
    <cofactor evidence="10">
        <name>Fe(2+)</name>
        <dbReference type="ChEBI" id="CHEBI:29033"/>
    </cofactor>
    <text evidence="10">Binds 1 Mn(2+) or Fe(2+) ion per subunit.</text>
</comment>